<reference evidence="2" key="1">
    <citation type="journal article" date="2015" name="Nature">
        <title>Complex archaea that bridge the gap between prokaryotes and eukaryotes.</title>
        <authorList>
            <person name="Spang A."/>
            <person name="Saw J.H."/>
            <person name="Jorgensen S.L."/>
            <person name="Zaremba-Niedzwiedzka K."/>
            <person name="Martijn J."/>
            <person name="Lind A.E."/>
            <person name="van Eijk R."/>
            <person name="Schleper C."/>
            <person name="Guy L."/>
            <person name="Ettema T.J."/>
        </authorList>
    </citation>
    <scope>NUCLEOTIDE SEQUENCE</scope>
</reference>
<accession>A0A0F9IXG2</accession>
<dbReference type="GO" id="GO:0006189">
    <property type="term" value="P:'de novo' IMP biosynthetic process"/>
    <property type="evidence" value="ECO:0007669"/>
    <property type="project" value="InterPro"/>
</dbReference>
<name>A0A0F9IXG2_9ZZZZ</name>
<proteinExistence type="predicted"/>
<dbReference type="GO" id="GO:0016787">
    <property type="term" value="F:hydrolase activity"/>
    <property type="evidence" value="ECO:0007669"/>
    <property type="project" value="InterPro"/>
</dbReference>
<dbReference type="InterPro" id="IPR000031">
    <property type="entry name" value="PurE_dom"/>
</dbReference>
<evidence type="ECO:0000313" key="2">
    <source>
        <dbReference type="EMBL" id="KKM62119.1"/>
    </source>
</evidence>
<dbReference type="PANTHER" id="PTHR43064:SF1">
    <property type="entry name" value="SLL1489 PROTEIN"/>
    <property type="match status" value="1"/>
</dbReference>
<dbReference type="SUPFAM" id="SSF52255">
    <property type="entry name" value="N5-CAIR mutase (phosphoribosylaminoimidazole carboxylase, PurE)"/>
    <property type="match status" value="1"/>
</dbReference>
<dbReference type="NCBIfam" id="NF033503">
    <property type="entry name" value="LarB"/>
    <property type="match status" value="1"/>
</dbReference>
<dbReference type="Pfam" id="PF00731">
    <property type="entry name" value="AIRC"/>
    <property type="match status" value="1"/>
</dbReference>
<sequence length="259" mass="27743">MSEIKDILGKLLEKKISLEDAEKLLKANLIKEVGDFAKLDIFRKTRTGTPEVILAKNKDPRILIDIISGFLKSKKFAIISRYNEKQRDLILENFGNHRDYVIDKNNLGKIIIIKEISFNFAKKGGIVGIITAGSSDIPVASEAETIAKTMGCKVISTYDVGIAGIHRIFNPLSNMIKDGIHVIIVCAGMEGTLPGVIAALVDIPVIGVPISSGYGLGEKGKGALITMLQSCSPGLLVVNINNDFGAGASAALIANKIAE</sequence>
<organism evidence="2">
    <name type="scientific">marine sediment metagenome</name>
    <dbReference type="NCBI Taxonomy" id="412755"/>
    <lineage>
        <taxon>unclassified sequences</taxon>
        <taxon>metagenomes</taxon>
        <taxon>ecological metagenomes</taxon>
    </lineage>
</organism>
<dbReference type="SMART" id="SM01001">
    <property type="entry name" value="AIRC"/>
    <property type="match status" value="1"/>
</dbReference>
<feature type="domain" description="PurE" evidence="1">
    <location>
        <begin position="125"/>
        <end position="259"/>
    </location>
</feature>
<gene>
    <name evidence="2" type="ORF">LCGC14_1524860</name>
</gene>
<evidence type="ECO:0000259" key="1">
    <source>
        <dbReference type="SMART" id="SM01001"/>
    </source>
</evidence>
<dbReference type="AlphaFoldDB" id="A0A0F9IXG2"/>
<dbReference type="EMBL" id="LAZR01011360">
    <property type="protein sequence ID" value="KKM62119.1"/>
    <property type="molecule type" value="Genomic_DNA"/>
</dbReference>
<dbReference type="InterPro" id="IPR039476">
    <property type="entry name" value="P2CMN_synthase_LarB"/>
</dbReference>
<dbReference type="PANTHER" id="PTHR43064">
    <property type="entry name" value="PHOSPHORIBOSYLAMINOIMIDAZOLE CARBOXYLASE-RELATED"/>
    <property type="match status" value="1"/>
</dbReference>
<comment type="caution">
    <text evidence="2">The sequence shown here is derived from an EMBL/GenBank/DDBJ whole genome shotgun (WGS) entry which is preliminary data.</text>
</comment>
<dbReference type="Gene3D" id="3.40.50.1970">
    <property type="match status" value="1"/>
</dbReference>
<protein>
    <recommendedName>
        <fullName evidence="1">PurE domain-containing protein</fullName>
    </recommendedName>
</protein>